<dbReference type="Proteomes" id="UP000285430">
    <property type="component" value="Unassembled WGS sequence"/>
</dbReference>
<dbReference type="EMBL" id="QUTG01004599">
    <property type="protein sequence ID" value="RHY87734.1"/>
    <property type="molecule type" value="Genomic_DNA"/>
</dbReference>
<dbReference type="InterPro" id="IPR012337">
    <property type="entry name" value="RNaseH-like_sf"/>
</dbReference>
<dbReference type="AlphaFoldDB" id="A0A3R6XPE5"/>
<dbReference type="PANTHER" id="PTHR40866">
    <property type="entry name" value="BED-TYPE DOMAIN-CONTAINING PROTEIN"/>
    <property type="match status" value="1"/>
</dbReference>
<organism evidence="1 4">
    <name type="scientific">Aphanomyces astaci</name>
    <name type="common">Crayfish plague agent</name>
    <dbReference type="NCBI Taxonomy" id="112090"/>
    <lineage>
        <taxon>Eukaryota</taxon>
        <taxon>Sar</taxon>
        <taxon>Stramenopiles</taxon>
        <taxon>Oomycota</taxon>
        <taxon>Saprolegniomycetes</taxon>
        <taxon>Saprolegniales</taxon>
        <taxon>Verrucalvaceae</taxon>
        <taxon>Aphanomyces</taxon>
    </lineage>
</organism>
<reference evidence="3 4" key="1">
    <citation type="submission" date="2018-08" db="EMBL/GenBank/DDBJ databases">
        <title>Aphanomyces genome sequencing and annotation.</title>
        <authorList>
            <person name="Minardi D."/>
            <person name="Oidtmann B."/>
            <person name="Van Der Giezen M."/>
            <person name="Studholme D.J."/>
        </authorList>
    </citation>
    <scope>NUCLEOTIDE SEQUENCE [LARGE SCALE GENOMIC DNA]</scope>
    <source>
        <strain evidence="2 3">Da</strain>
        <strain evidence="1 4">Sv</strain>
    </source>
</reference>
<dbReference type="EMBL" id="QUTH01002786">
    <property type="protein sequence ID" value="RHZ23886.1"/>
    <property type="molecule type" value="Genomic_DNA"/>
</dbReference>
<dbReference type="VEuPathDB" id="FungiDB:H257_07326"/>
<evidence type="ECO:0008006" key="5">
    <source>
        <dbReference type="Google" id="ProtNLM"/>
    </source>
</evidence>
<evidence type="ECO:0000313" key="3">
    <source>
        <dbReference type="Proteomes" id="UP000285430"/>
    </source>
</evidence>
<evidence type="ECO:0000313" key="2">
    <source>
        <dbReference type="EMBL" id="RHZ23886.1"/>
    </source>
</evidence>
<evidence type="ECO:0000313" key="4">
    <source>
        <dbReference type="Proteomes" id="UP000285712"/>
    </source>
</evidence>
<gene>
    <name evidence="1" type="ORF">DYB35_001354</name>
    <name evidence="2" type="ORF">DYB37_010547</name>
</gene>
<dbReference type="PANTHER" id="PTHR40866:SF1">
    <property type="entry name" value="BED-TYPE DOMAIN-CONTAINING PROTEIN"/>
    <property type="match status" value="1"/>
</dbReference>
<dbReference type="Proteomes" id="UP000285712">
    <property type="component" value="Unassembled WGS sequence"/>
</dbReference>
<name>A0A3R6XPE5_APHAT</name>
<protein>
    <recommendedName>
        <fullName evidence="5">DUF659 domain-containing protein</fullName>
    </recommendedName>
</protein>
<evidence type="ECO:0000313" key="1">
    <source>
        <dbReference type="EMBL" id="RHY87734.1"/>
    </source>
</evidence>
<dbReference type="SUPFAM" id="SSF53098">
    <property type="entry name" value="Ribonuclease H-like"/>
    <property type="match status" value="1"/>
</dbReference>
<accession>A0A3R6XPE5</accession>
<proteinExistence type="predicted"/>
<sequence length="389" mass="43185">MSHLMARHPDYPTVHSDALRASTPAMPVATFVSDTSKALFGWMDLVVTKHLPFSTVEDETFRKYVSLQATTASTLRPTMNDVCFAVEVQTQQQLPVHFGIVLDDWSAGGTSYCCIMTSFCLDDVVKTPMLAFAPMLDEGDHSAAQHVAFIEATLELYSKTLDVITFVIGDNCSVNQRMAGLLNVPLIGCVSLRFNLAVQRMMEEHKSLLDRIHCVMLRAHSVKNRSALRLLTPLAPKLRNDTRWSSTYAMVARFFEIKDHLAAKMDLREFFPAPVEIYAKDSLRTALDIMQGFTLAFQRDDLTLSEARVLMDALCEKFPSMSHHLGPRAAIVKHPDFETAVIKVIDGAVGELTEVERSALSGFEIATVISPARQRSEASAGLAMDILRS</sequence>
<comment type="caution">
    <text evidence="1">The sequence shown here is derived from an EMBL/GenBank/DDBJ whole genome shotgun (WGS) entry which is preliminary data.</text>
</comment>